<evidence type="ECO:0000313" key="3">
    <source>
        <dbReference type="EMBL" id="GMI16502.1"/>
    </source>
</evidence>
<evidence type="ECO:0000259" key="2">
    <source>
        <dbReference type="Pfam" id="PF00498"/>
    </source>
</evidence>
<dbReference type="AlphaFoldDB" id="A0A9W7KYG6"/>
<gene>
    <name evidence="3" type="ORF">TrLO_g12866</name>
</gene>
<keyword evidence="4" id="KW-1185">Reference proteome</keyword>
<organism evidence="3 4">
    <name type="scientific">Triparma laevis f. longispina</name>
    <dbReference type="NCBI Taxonomy" id="1714387"/>
    <lineage>
        <taxon>Eukaryota</taxon>
        <taxon>Sar</taxon>
        <taxon>Stramenopiles</taxon>
        <taxon>Ochrophyta</taxon>
        <taxon>Bolidophyceae</taxon>
        <taxon>Parmales</taxon>
        <taxon>Triparmaceae</taxon>
        <taxon>Triparma</taxon>
    </lineage>
</organism>
<feature type="compositionally biased region" description="Polar residues" evidence="1">
    <location>
        <begin position="18"/>
        <end position="30"/>
    </location>
</feature>
<evidence type="ECO:0000313" key="4">
    <source>
        <dbReference type="Proteomes" id="UP001165122"/>
    </source>
</evidence>
<evidence type="ECO:0000256" key="1">
    <source>
        <dbReference type="SAM" id="MobiDB-lite"/>
    </source>
</evidence>
<feature type="region of interest" description="Disordered" evidence="1">
    <location>
        <begin position="1"/>
        <end position="30"/>
    </location>
</feature>
<name>A0A9W7KYG6_9STRA</name>
<dbReference type="Proteomes" id="UP001165122">
    <property type="component" value="Unassembled WGS sequence"/>
</dbReference>
<sequence length="273" mass="29400">MGGGGSKPYHPPPANAMDTFSSPPDSSGNYQLILADGKETVSTPLKITADGKPIIVGRSASQGSTHKSGDDGCSALHLELKWDEGLKRWQAKDLGSSKGTEIIGIAGDTPLGCIEPQNLPEDTPYTVEGPICFHCGVINTYVTLCPAKVKSIGLEVMKLDEATITHFKVGDYIPVNKNAFSIGRENDPISGRKTLKLTGVSNVSGNHSLIERDGKFWEFSDQEATHKSVIACNKILKGSVVPLWPGAVLSFGHKEKNYKTDATIIFKVRMVYE</sequence>
<comment type="caution">
    <text evidence="3">The sequence shown here is derived from an EMBL/GenBank/DDBJ whole genome shotgun (WGS) entry which is preliminary data.</text>
</comment>
<dbReference type="OrthoDB" id="187161at2759"/>
<feature type="domain" description="FHA" evidence="2">
    <location>
        <begin position="55"/>
        <end position="103"/>
    </location>
</feature>
<dbReference type="Gene3D" id="2.60.200.20">
    <property type="match status" value="2"/>
</dbReference>
<dbReference type="Pfam" id="PF00498">
    <property type="entry name" value="FHA"/>
    <property type="match status" value="1"/>
</dbReference>
<dbReference type="SUPFAM" id="SSF49879">
    <property type="entry name" value="SMAD/FHA domain"/>
    <property type="match status" value="2"/>
</dbReference>
<accession>A0A9W7KYG6</accession>
<dbReference type="InterPro" id="IPR000253">
    <property type="entry name" value="FHA_dom"/>
</dbReference>
<reference evidence="4" key="1">
    <citation type="journal article" date="2023" name="Commun. Biol.">
        <title>Genome analysis of Parmales, the sister group of diatoms, reveals the evolutionary specialization of diatoms from phago-mixotrophs to photoautotrophs.</title>
        <authorList>
            <person name="Ban H."/>
            <person name="Sato S."/>
            <person name="Yoshikawa S."/>
            <person name="Yamada K."/>
            <person name="Nakamura Y."/>
            <person name="Ichinomiya M."/>
            <person name="Sato N."/>
            <person name="Blanc-Mathieu R."/>
            <person name="Endo H."/>
            <person name="Kuwata A."/>
            <person name="Ogata H."/>
        </authorList>
    </citation>
    <scope>NUCLEOTIDE SEQUENCE [LARGE SCALE GENOMIC DNA]</scope>
    <source>
        <strain evidence="4">NIES 3700</strain>
    </source>
</reference>
<dbReference type="EMBL" id="BRXW01000253">
    <property type="protein sequence ID" value="GMI16502.1"/>
    <property type="molecule type" value="Genomic_DNA"/>
</dbReference>
<proteinExistence type="predicted"/>
<dbReference type="InterPro" id="IPR008984">
    <property type="entry name" value="SMAD_FHA_dom_sf"/>
</dbReference>
<protein>
    <recommendedName>
        <fullName evidence="2">FHA domain-containing protein</fullName>
    </recommendedName>
</protein>